<dbReference type="RefSeq" id="WP_093945609.1">
    <property type="nucleotide sequence ID" value="NZ_NMUL01000002.1"/>
</dbReference>
<dbReference type="Proteomes" id="UP000215199">
    <property type="component" value="Unassembled WGS sequence"/>
</dbReference>
<dbReference type="EMBL" id="NMUL01000002">
    <property type="protein sequence ID" value="OXM71171.1"/>
    <property type="molecule type" value="Genomic_DNA"/>
</dbReference>
<proteinExistence type="predicted"/>
<name>A0A229TJQ2_9PSEU</name>
<accession>A0A229TJQ2</accession>
<evidence type="ECO:0000313" key="2">
    <source>
        <dbReference type="EMBL" id="OXM71171.1"/>
    </source>
</evidence>
<comment type="caution">
    <text evidence="2">The sequence shown here is derived from an EMBL/GenBank/DDBJ whole genome shotgun (WGS) entry which is preliminary data.</text>
</comment>
<sequence length="326" mass="33561">MAVFAAVTVVTGCTVTVGGSASPVPGQGPVAKAVDACSLLSPDQVGALGYQNPGRAVKENKESDQPSMCLWSSTDDVDPSSVLNVGMTTSITLDDYLAGALRKSSPQQLGGLSWTQYASVLGDDCVMYTVLGAKSFAYVSVSGPPIEKSCELAKAAIPQVAEHLPGGKPAPSITPSRSSKPEPGGPLLSVDPCTMLKPDQVAQLKDISPNGEKDSSSTVPNATYCLWDDTDGDEGQKAFEVWLGPSTPAGEWPGTKDVPPTETVDVGGKKWGVFPNMGGLRVTCGATLAISETSSVEVVSGFIGDDTKTCDLVKQGLPLVTANLPG</sequence>
<feature type="region of interest" description="Disordered" evidence="1">
    <location>
        <begin position="163"/>
        <end position="191"/>
    </location>
</feature>
<evidence type="ECO:0000256" key="1">
    <source>
        <dbReference type="SAM" id="MobiDB-lite"/>
    </source>
</evidence>
<dbReference type="OrthoDB" id="3624688at2"/>
<keyword evidence="3" id="KW-1185">Reference proteome</keyword>
<protein>
    <submittedName>
        <fullName evidence="2">DUF3558 domain-containing protein</fullName>
    </submittedName>
</protein>
<dbReference type="Pfam" id="PF12079">
    <property type="entry name" value="DUF3558"/>
    <property type="match status" value="1"/>
</dbReference>
<dbReference type="InterPro" id="IPR024520">
    <property type="entry name" value="DUF3558"/>
</dbReference>
<organism evidence="2 3">
    <name type="scientific">Amycolatopsis vastitatis</name>
    <dbReference type="NCBI Taxonomy" id="1905142"/>
    <lineage>
        <taxon>Bacteria</taxon>
        <taxon>Bacillati</taxon>
        <taxon>Actinomycetota</taxon>
        <taxon>Actinomycetes</taxon>
        <taxon>Pseudonocardiales</taxon>
        <taxon>Pseudonocardiaceae</taxon>
        <taxon>Amycolatopsis</taxon>
    </lineage>
</organism>
<evidence type="ECO:0000313" key="3">
    <source>
        <dbReference type="Proteomes" id="UP000215199"/>
    </source>
</evidence>
<gene>
    <name evidence="2" type="ORF">CF165_01635</name>
</gene>
<dbReference type="AlphaFoldDB" id="A0A229TJQ2"/>
<reference evidence="3" key="1">
    <citation type="submission" date="2017-07" db="EMBL/GenBank/DDBJ databases">
        <title>Comparative genome mining reveals phylogenetic distribution patterns of secondary metabolites in Amycolatopsis.</title>
        <authorList>
            <person name="Adamek M."/>
            <person name="Alanjary M."/>
            <person name="Sales-Ortells H."/>
            <person name="Goodfellow M."/>
            <person name="Bull A.T."/>
            <person name="Kalinowski J."/>
            <person name="Ziemert N."/>
        </authorList>
    </citation>
    <scope>NUCLEOTIDE SEQUENCE [LARGE SCALE GENOMIC DNA]</scope>
    <source>
        <strain evidence="3">H5</strain>
    </source>
</reference>